<dbReference type="AlphaFoldDB" id="A0A1W2CAT5"/>
<dbReference type="CDD" id="cd03235">
    <property type="entry name" value="ABC_Metallic_Cations"/>
    <property type="match status" value="1"/>
</dbReference>
<dbReference type="Proteomes" id="UP000192738">
    <property type="component" value="Unassembled WGS sequence"/>
</dbReference>
<accession>A0A1W2CAT5</accession>
<dbReference type="OrthoDB" id="9806726at2"/>
<evidence type="ECO:0000256" key="1">
    <source>
        <dbReference type="ARBA" id="ARBA00005417"/>
    </source>
</evidence>
<dbReference type="Pfam" id="PF00005">
    <property type="entry name" value="ABC_tran"/>
    <property type="match status" value="1"/>
</dbReference>
<evidence type="ECO:0000313" key="7">
    <source>
        <dbReference type="Proteomes" id="UP000192738"/>
    </source>
</evidence>
<reference evidence="6 7" key="1">
    <citation type="submission" date="2017-04" db="EMBL/GenBank/DDBJ databases">
        <authorList>
            <person name="Afonso C.L."/>
            <person name="Miller P.J."/>
            <person name="Scott M.A."/>
            <person name="Spackman E."/>
            <person name="Goraichik I."/>
            <person name="Dimitrov K.M."/>
            <person name="Suarez D.L."/>
            <person name="Swayne D.E."/>
        </authorList>
    </citation>
    <scope>NUCLEOTIDE SEQUENCE [LARGE SCALE GENOMIC DNA]</scope>
    <source>
        <strain evidence="6 7">DSM 5090</strain>
    </source>
</reference>
<evidence type="ECO:0000256" key="4">
    <source>
        <dbReference type="ARBA" id="ARBA00022840"/>
    </source>
</evidence>
<keyword evidence="3" id="KW-0547">Nucleotide-binding</keyword>
<dbReference type="SMART" id="SM00382">
    <property type="entry name" value="AAA"/>
    <property type="match status" value="1"/>
</dbReference>
<dbReference type="Gene3D" id="3.40.50.300">
    <property type="entry name" value="P-loop containing nucleotide triphosphate hydrolases"/>
    <property type="match status" value="1"/>
</dbReference>
<dbReference type="InterPro" id="IPR017871">
    <property type="entry name" value="ABC_transporter-like_CS"/>
</dbReference>
<dbReference type="STRING" id="112901.SAMN04488500_11024"/>
<dbReference type="InterPro" id="IPR003439">
    <property type="entry name" value="ABC_transporter-like_ATP-bd"/>
</dbReference>
<dbReference type="SUPFAM" id="SSF52540">
    <property type="entry name" value="P-loop containing nucleoside triphosphate hydrolases"/>
    <property type="match status" value="1"/>
</dbReference>
<keyword evidence="2" id="KW-0813">Transport</keyword>
<dbReference type="PROSITE" id="PS50893">
    <property type="entry name" value="ABC_TRANSPORTER_2"/>
    <property type="match status" value="1"/>
</dbReference>
<dbReference type="PANTHER" id="PTHR42734">
    <property type="entry name" value="METAL TRANSPORT SYSTEM ATP-BINDING PROTEIN TM_0124-RELATED"/>
    <property type="match status" value="1"/>
</dbReference>
<evidence type="ECO:0000313" key="6">
    <source>
        <dbReference type="EMBL" id="SMC82280.1"/>
    </source>
</evidence>
<sequence>MTEITLNNITFGYNAEMVLNNISLTVKQGEFVVAVGPNGAGKSTLLKIIAGLIEPSAGQVLIDNQSIRTAARQGIIGYVPQHYAQNTAAFPATVEEVVALGLVNANGNLKAKGTKHIIKHMMEMVGIEKLKGRRIGELSGGQQQRVMVARALAGNPRLLLLDEPTSGIDYAASARIHELLGQLNTTLGITIIMVSHDIENAIRFAAKVACINRSLCFFGDSQEFHSTHASMRHLWYYSGYTS</sequence>
<dbReference type="PROSITE" id="PS00211">
    <property type="entry name" value="ABC_TRANSPORTER_1"/>
    <property type="match status" value="1"/>
</dbReference>
<evidence type="ECO:0000256" key="3">
    <source>
        <dbReference type="ARBA" id="ARBA00022741"/>
    </source>
</evidence>
<gene>
    <name evidence="6" type="ORF">SAMN04488500_11024</name>
</gene>
<dbReference type="EMBL" id="FWXI01000010">
    <property type="protein sequence ID" value="SMC82280.1"/>
    <property type="molecule type" value="Genomic_DNA"/>
</dbReference>
<keyword evidence="4 6" id="KW-0067">ATP-binding</keyword>
<evidence type="ECO:0000256" key="2">
    <source>
        <dbReference type="ARBA" id="ARBA00022448"/>
    </source>
</evidence>
<dbReference type="RefSeq" id="WP_084576099.1">
    <property type="nucleotide sequence ID" value="NZ_CP155572.1"/>
</dbReference>
<organism evidence="6 7">
    <name type="scientific">Sporomusa malonica</name>
    <dbReference type="NCBI Taxonomy" id="112901"/>
    <lineage>
        <taxon>Bacteria</taxon>
        <taxon>Bacillati</taxon>
        <taxon>Bacillota</taxon>
        <taxon>Negativicutes</taxon>
        <taxon>Selenomonadales</taxon>
        <taxon>Sporomusaceae</taxon>
        <taxon>Sporomusa</taxon>
    </lineage>
</organism>
<keyword evidence="7" id="KW-1185">Reference proteome</keyword>
<proteinExistence type="inferred from homology"/>
<dbReference type="InterPro" id="IPR050153">
    <property type="entry name" value="Metal_Ion_Import_ABC"/>
</dbReference>
<name>A0A1W2CAT5_9FIRM</name>
<comment type="similarity">
    <text evidence="1">Belongs to the ABC transporter superfamily.</text>
</comment>
<dbReference type="GO" id="GO:0016887">
    <property type="term" value="F:ATP hydrolysis activity"/>
    <property type="evidence" value="ECO:0007669"/>
    <property type="project" value="InterPro"/>
</dbReference>
<protein>
    <submittedName>
        <fullName evidence="6">Zinc transport system ATP-binding protein</fullName>
    </submittedName>
</protein>
<feature type="domain" description="ABC transporter" evidence="5">
    <location>
        <begin position="4"/>
        <end position="237"/>
    </location>
</feature>
<evidence type="ECO:0000259" key="5">
    <source>
        <dbReference type="PROSITE" id="PS50893"/>
    </source>
</evidence>
<dbReference type="InterPro" id="IPR003593">
    <property type="entry name" value="AAA+_ATPase"/>
</dbReference>
<dbReference type="FunFam" id="3.40.50.300:FF:000134">
    <property type="entry name" value="Iron-enterobactin ABC transporter ATP-binding protein"/>
    <property type="match status" value="1"/>
</dbReference>
<dbReference type="InterPro" id="IPR027417">
    <property type="entry name" value="P-loop_NTPase"/>
</dbReference>
<dbReference type="GO" id="GO:0005524">
    <property type="term" value="F:ATP binding"/>
    <property type="evidence" value="ECO:0007669"/>
    <property type="project" value="UniProtKB-KW"/>
</dbReference>
<dbReference type="PANTHER" id="PTHR42734:SF17">
    <property type="entry name" value="METAL TRANSPORT SYSTEM ATP-BINDING PROTEIN TM_0124-RELATED"/>
    <property type="match status" value="1"/>
</dbReference>